<dbReference type="AlphaFoldDB" id="A0A6M3XY98"/>
<reference evidence="2" key="1">
    <citation type="submission" date="2020-03" db="EMBL/GenBank/DDBJ databases">
        <title>The deep terrestrial virosphere.</title>
        <authorList>
            <person name="Holmfeldt K."/>
            <person name="Nilsson E."/>
            <person name="Simone D."/>
            <person name="Lopez-Fernandez M."/>
            <person name="Wu X."/>
            <person name="de Brujin I."/>
            <person name="Lundin D."/>
            <person name="Andersson A."/>
            <person name="Bertilsson S."/>
            <person name="Dopson M."/>
        </authorList>
    </citation>
    <scope>NUCLEOTIDE SEQUENCE</scope>
    <source>
        <strain evidence="2">TM448B03791</strain>
    </source>
</reference>
<evidence type="ECO:0000256" key="1">
    <source>
        <dbReference type="SAM" id="MobiDB-lite"/>
    </source>
</evidence>
<protein>
    <submittedName>
        <fullName evidence="2">Uncharacterized protein</fullName>
    </submittedName>
</protein>
<organism evidence="2">
    <name type="scientific">viral metagenome</name>
    <dbReference type="NCBI Taxonomy" id="1070528"/>
    <lineage>
        <taxon>unclassified sequences</taxon>
        <taxon>metagenomes</taxon>
        <taxon>organismal metagenomes</taxon>
    </lineage>
</organism>
<proteinExistence type="predicted"/>
<evidence type="ECO:0000313" key="2">
    <source>
        <dbReference type="EMBL" id="QJI02887.1"/>
    </source>
</evidence>
<gene>
    <name evidence="2" type="ORF">TM448B03791_0002</name>
</gene>
<sequence>MALTGEKKTEYQREWMRKKRANPELRAEEREQAKMADRARKRRGLELKEREKCEACGFDRTTDIHHEGVERKTYILCPNCHALVTRGICTFDEVLTRLYPVRPGPINITAGFERFNSRPFTPVPKPGKR</sequence>
<dbReference type="EMBL" id="MT145040">
    <property type="protein sequence ID" value="QJI02887.1"/>
    <property type="molecule type" value="Genomic_DNA"/>
</dbReference>
<name>A0A6M3XY98_9ZZZZ</name>
<feature type="region of interest" description="Disordered" evidence="1">
    <location>
        <begin position="1"/>
        <end position="43"/>
    </location>
</feature>
<accession>A0A6M3XY98</accession>